<dbReference type="PANTHER" id="PTHR34819:SF3">
    <property type="entry name" value="CELL SURFACE PROTEIN"/>
    <property type="match status" value="1"/>
</dbReference>
<keyword evidence="1" id="KW-0812">Transmembrane</keyword>
<feature type="domain" description="DUF5979" evidence="3">
    <location>
        <begin position="1572"/>
        <end position="1666"/>
    </location>
</feature>
<feature type="domain" description="DUF5979" evidence="3">
    <location>
        <begin position="1468"/>
        <end position="1567"/>
    </location>
</feature>
<organism evidence="4 5">
    <name type="scientific">Glaciihabitans tibetensis</name>
    <dbReference type="NCBI Taxonomy" id="1266600"/>
    <lineage>
        <taxon>Bacteria</taxon>
        <taxon>Bacillati</taxon>
        <taxon>Actinomycetota</taxon>
        <taxon>Actinomycetes</taxon>
        <taxon>Micrococcales</taxon>
        <taxon>Microbacteriaceae</taxon>
        <taxon>Glaciihabitans</taxon>
    </lineage>
</organism>
<evidence type="ECO:0000259" key="2">
    <source>
        <dbReference type="Pfam" id="PF01345"/>
    </source>
</evidence>
<evidence type="ECO:0000256" key="1">
    <source>
        <dbReference type="SAM" id="Phobius"/>
    </source>
</evidence>
<dbReference type="Pfam" id="PF19407">
    <property type="entry name" value="DUF5979"/>
    <property type="match status" value="3"/>
</dbReference>
<feature type="domain" description="DUF11" evidence="2">
    <location>
        <begin position="956"/>
        <end position="1044"/>
    </location>
</feature>
<dbReference type="InterPro" id="IPR047589">
    <property type="entry name" value="DUF11_rpt"/>
</dbReference>
<keyword evidence="5" id="KW-1185">Reference proteome</keyword>
<evidence type="ECO:0000313" key="5">
    <source>
        <dbReference type="Proteomes" id="UP000237983"/>
    </source>
</evidence>
<reference evidence="4 5" key="1">
    <citation type="submission" date="2018-03" db="EMBL/GenBank/DDBJ databases">
        <title>Genomic Encyclopedia of Type Strains, Phase III (KMG-III): the genomes of soil and plant-associated and newly described type strains.</title>
        <authorList>
            <person name="Whitman W."/>
        </authorList>
    </citation>
    <scope>NUCLEOTIDE SEQUENCE [LARGE SCALE GENOMIC DNA]</scope>
    <source>
        <strain evidence="4 5">CGMCC 1.12484</strain>
    </source>
</reference>
<gene>
    <name evidence="4" type="ORF">B0I08_106293</name>
</gene>
<dbReference type="OrthoDB" id="3751233at2"/>
<dbReference type="InterPro" id="IPR001434">
    <property type="entry name" value="OmcB-like_DUF11"/>
</dbReference>
<accession>A0A2T0VBX0</accession>
<sequence length="1669" mass="170414">MLSTCGARQHSREGPARPIDSYYPEVSPLLRTRYSSRRKPVIAAVTAALVLATMTVPAGAAIAAGTATLAITKANDLAGAPLQAGDDINYTLYLSCSSIEIDCANFTFEDTLPAELVVDVASLPTSTPSRLVTYDSASHKLTIVYQQRLDNPTGTGLLAGTNETLDIKMTLPADTPLLDGASISNSATVTADNATPQTATDVVQVTVPRVVTPVATKQWPGSAAVAGSAATSTVHLGVRNASSSSAKVTSLAVTDDGSEVFDRFNLREVALVSLPAGTDRAQVFFCTDPTLECADGAYTGGGTLTAAAAFAFPAGVDPATITGVRVVFSHSAGTPIPTSATAGFIDLTLALRSTIRSTGAEQKPTERTTVANCATPSATDSTGATTVGTAACASKDILPDTLVLTATKSFFADTNQNFSRDAGEHAVINKRSPVSAVVRATNESPFALAEVTIAEPAATAPAEFAKFDTEIVRLTLPEGAASALLLIGYSDGSSTTTTHTENTLISDAARPGVRITSVSVTYRGAAGAATIVPGASASLGLSGLLNALVTNDDLAGGSSAGVDNCARVSGIANTTNGTGASAANACDTVAVETAHLAGTGVKTVGRASIPFGEPIPFTLRFTNSGNLPLTTPVITDPPVDASDRPTVAGNPFAVLRIVDAAVTKSSGTGEATIEVFDPAADAWVAFDPANAALLDRATGIRASLAGELPTTQYFQLNLTAERRSGTPDGTALSNCFVLTATGYVGAEPACSPATSTGPTADGASVNKMITPSALPVRVAGLPEQYTSVNLTVRNTGNLSARELGIEDGDTKFFESVDFVDFTAMTPPAASASGSTVRIDAYVKGAWVRGVPAERAALPTGVAEGEVTGIRATFGSTSTANGGHVFTPCGDERCTGKVTFRVTPRATLRSDASTAVASPIHNTATGFYATWLQAPGVTEKTDPVTSTLELNGGTPRLDVDKTPNAVISPGERVPFTLKVTNTGTASIPNLRVVDSIPAGLSFDEEYAGDNGQPFSITAVDLPAGTPAVPAPTFSVVREGEHVAQATFDFGAWMLAPGATFSIVVQMKLEPGVLAGQLLTNTMAAGSPIAGLACEKGDGTSGDGSFGVGTFCTDTATARTRAGASFESRKWIAGNHDLGWYNGESARPVPIGDASCPSFTENGETYTATPCVALVNPGDPINFLIRVRNAGTEPGTQMTIIDRLPAAGDTGVLGADRGTQWDNRPTLAAAPVVTGGGSALALDYSSGKTLCTEDIDYGTPGTCAPDDWTPTFAADATAFQAAMDFSQKPLSPGAGVTIAFQMVTPLRVTQVSDPTIAWNSIAHSEVTQRGDGSARILAPIEPIKVGVATSYGSLVLEKTLGANPAKVQTGDLKYTFQYECTIAPGDGTTKTVVASGTERLSVGAKKVIDAIPAGAECLVWESDAKGAVSDHPSRATAHRVTIEPHFGTPAPAPIPVATAPITNSYPMGVLRVTKAVTGDAASYGVGPFSVRVSCEYNGAVVSGFPLTLTFRGAQTQEVAAPVGAACTITETNAGGATDTSITPSTPVVIPAVDTGGVYLAPVVVTNRFDAGSIVITKTLTGVGVAANPDRDYVFSVDCSFNGVDHVYTGDVTLRAVGDADTITSEPITGLPLGAECVVTETDAGGADTVPDPVTVVVVADPLTDNTVTVGL</sequence>
<evidence type="ECO:0000259" key="3">
    <source>
        <dbReference type="Pfam" id="PF19407"/>
    </source>
</evidence>
<protein>
    <submittedName>
        <fullName evidence="4">Putative repeat protein (TIGR01451 family)</fullName>
    </submittedName>
</protein>
<dbReference type="InterPro" id="IPR046022">
    <property type="entry name" value="DUF5979"/>
</dbReference>
<dbReference type="EMBL" id="PVTL01000006">
    <property type="protein sequence ID" value="PRY67685.1"/>
    <property type="molecule type" value="Genomic_DNA"/>
</dbReference>
<keyword evidence="1" id="KW-0472">Membrane</keyword>
<name>A0A2T0VBX0_9MICO</name>
<feature type="domain" description="DUF5979" evidence="3">
    <location>
        <begin position="1353"/>
        <end position="1463"/>
    </location>
</feature>
<dbReference type="Pfam" id="PF01345">
    <property type="entry name" value="DUF11"/>
    <property type="match status" value="1"/>
</dbReference>
<keyword evidence="1" id="KW-1133">Transmembrane helix</keyword>
<dbReference type="NCBIfam" id="TIGR01451">
    <property type="entry name" value="B_ant_repeat"/>
    <property type="match status" value="3"/>
</dbReference>
<dbReference type="InterPro" id="IPR051172">
    <property type="entry name" value="Chlamydia_OmcB"/>
</dbReference>
<evidence type="ECO:0000313" key="4">
    <source>
        <dbReference type="EMBL" id="PRY67685.1"/>
    </source>
</evidence>
<dbReference type="Gene3D" id="2.60.40.740">
    <property type="match status" value="1"/>
</dbReference>
<comment type="caution">
    <text evidence="4">The sequence shown here is derived from an EMBL/GenBank/DDBJ whole genome shotgun (WGS) entry which is preliminary data.</text>
</comment>
<proteinExistence type="predicted"/>
<dbReference type="PANTHER" id="PTHR34819">
    <property type="entry name" value="LARGE CYSTEINE-RICH PERIPLASMIC PROTEIN OMCB"/>
    <property type="match status" value="1"/>
</dbReference>
<dbReference type="Proteomes" id="UP000237983">
    <property type="component" value="Unassembled WGS sequence"/>
</dbReference>
<feature type="transmembrane region" description="Helical" evidence="1">
    <location>
        <begin position="41"/>
        <end position="64"/>
    </location>
</feature>